<comment type="caution">
    <text evidence="1">The sequence shown here is derived from an EMBL/GenBank/DDBJ whole genome shotgun (WGS) entry which is preliminary data.</text>
</comment>
<name>A0AAD7WAR1_9TELE</name>
<organism evidence="1 2">
    <name type="scientific">Aldrovandia affinis</name>
    <dbReference type="NCBI Taxonomy" id="143900"/>
    <lineage>
        <taxon>Eukaryota</taxon>
        <taxon>Metazoa</taxon>
        <taxon>Chordata</taxon>
        <taxon>Craniata</taxon>
        <taxon>Vertebrata</taxon>
        <taxon>Euteleostomi</taxon>
        <taxon>Actinopterygii</taxon>
        <taxon>Neopterygii</taxon>
        <taxon>Teleostei</taxon>
        <taxon>Notacanthiformes</taxon>
        <taxon>Halosauridae</taxon>
        <taxon>Aldrovandia</taxon>
    </lineage>
</organism>
<sequence>MPSTSVGRAMKYSAVWGMLSSDSVPPLWLVQPFGNILELVKLIAICTLCFKEATYIHQEAESGERGGGDQGH</sequence>
<reference evidence="1" key="1">
    <citation type="journal article" date="2023" name="Science">
        <title>Genome structures resolve the early diversification of teleost fishes.</title>
        <authorList>
            <person name="Parey E."/>
            <person name="Louis A."/>
            <person name="Montfort J."/>
            <person name="Bouchez O."/>
            <person name="Roques C."/>
            <person name="Iampietro C."/>
            <person name="Lluch J."/>
            <person name="Castinel A."/>
            <person name="Donnadieu C."/>
            <person name="Desvignes T."/>
            <person name="Floi Bucao C."/>
            <person name="Jouanno E."/>
            <person name="Wen M."/>
            <person name="Mejri S."/>
            <person name="Dirks R."/>
            <person name="Jansen H."/>
            <person name="Henkel C."/>
            <person name="Chen W.J."/>
            <person name="Zahm M."/>
            <person name="Cabau C."/>
            <person name="Klopp C."/>
            <person name="Thompson A.W."/>
            <person name="Robinson-Rechavi M."/>
            <person name="Braasch I."/>
            <person name="Lecointre G."/>
            <person name="Bobe J."/>
            <person name="Postlethwait J.H."/>
            <person name="Berthelot C."/>
            <person name="Roest Crollius H."/>
            <person name="Guiguen Y."/>
        </authorList>
    </citation>
    <scope>NUCLEOTIDE SEQUENCE</scope>
    <source>
        <strain evidence="1">NC1722</strain>
    </source>
</reference>
<dbReference type="Proteomes" id="UP001221898">
    <property type="component" value="Unassembled WGS sequence"/>
</dbReference>
<protein>
    <submittedName>
        <fullName evidence="1">Uncharacterized protein</fullName>
    </submittedName>
</protein>
<proteinExistence type="predicted"/>
<keyword evidence="2" id="KW-1185">Reference proteome</keyword>
<gene>
    <name evidence="1" type="ORF">AAFF_G00115610</name>
</gene>
<evidence type="ECO:0000313" key="2">
    <source>
        <dbReference type="Proteomes" id="UP001221898"/>
    </source>
</evidence>
<accession>A0AAD7WAR1</accession>
<evidence type="ECO:0000313" key="1">
    <source>
        <dbReference type="EMBL" id="KAJ8389685.1"/>
    </source>
</evidence>
<dbReference type="EMBL" id="JAINUG010000179">
    <property type="protein sequence ID" value="KAJ8389685.1"/>
    <property type="molecule type" value="Genomic_DNA"/>
</dbReference>
<dbReference type="AlphaFoldDB" id="A0AAD7WAR1"/>